<dbReference type="PANTHER" id="PTHR21043:SF0">
    <property type="entry name" value="MITOCHONDRIAL ASSEMBLY OF RIBOSOMAL LARGE SUBUNIT PROTEIN 1"/>
    <property type="match status" value="1"/>
</dbReference>
<evidence type="ECO:0008006" key="3">
    <source>
        <dbReference type="Google" id="ProtNLM"/>
    </source>
</evidence>
<dbReference type="GO" id="GO:0090071">
    <property type="term" value="P:negative regulation of ribosome biogenesis"/>
    <property type="evidence" value="ECO:0007669"/>
    <property type="project" value="TreeGrafter"/>
</dbReference>
<dbReference type="Gene3D" id="3.30.460.10">
    <property type="entry name" value="Beta Polymerase, domain 2"/>
    <property type="match status" value="1"/>
</dbReference>
<evidence type="ECO:0000313" key="2">
    <source>
        <dbReference type="EMBL" id="GAI86760.1"/>
    </source>
</evidence>
<dbReference type="AlphaFoldDB" id="X1TGP1"/>
<accession>X1TGP1</accession>
<name>X1TGP1_9ZZZZ</name>
<dbReference type="PANTHER" id="PTHR21043">
    <property type="entry name" value="IOJAP SUPERFAMILY ORTHOLOG"/>
    <property type="match status" value="1"/>
</dbReference>
<dbReference type="GO" id="GO:0043023">
    <property type="term" value="F:ribosomal large subunit binding"/>
    <property type="evidence" value="ECO:0007669"/>
    <property type="project" value="TreeGrafter"/>
</dbReference>
<dbReference type="InterPro" id="IPR043519">
    <property type="entry name" value="NT_sf"/>
</dbReference>
<sequence length="112" mass="12972">MRALDKAKLCLKIIGERKAIDPVLFEVGKLVSITDYFLIASGNSSRQVQAIARHLQKRMREQGFRPDGIEGEQEGHWVLMDYGDVVIHLFYQPIREFYDLEGLWIEAPRVKL</sequence>
<dbReference type="InterPro" id="IPR004394">
    <property type="entry name" value="Iojap/RsfS/C7orf30"/>
</dbReference>
<proteinExistence type="inferred from homology"/>
<gene>
    <name evidence="2" type="ORF">S12H4_17744</name>
</gene>
<dbReference type="EMBL" id="BARW01008705">
    <property type="protein sequence ID" value="GAI86760.1"/>
    <property type="molecule type" value="Genomic_DNA"/>
</dbReference>
<dbReference type="Pfam" id="PF02410">
    <property type="entry name" value="RsfS"/>
    <property type="match status" value="1"/>
</dbReference>
<reference evidence="2" key="1">
    <citation type="journal article" date="2014" name="Front. Microbiol.">
        <title>High frequency of phylogenetically diverse reductive dehalogenase-homologous genes in deep subseafloor sedimentary metagenomes.</title>
        <authorList>
            <person name="Kawai M."/>
            <person name="Futagami T."/>
            <person name="Toyoda A."/>
            <person name="Takaki Y."/>
            <person name="Nishi S."/>
            <person name="Hori S."/>
            <person name="Arai W."/>
            <person name="Tsubouchi T."/>
            <person name="Morono Y."/>
            <person name="Uchiyama I."/>
            <person name="Ito T."/>
            <person name="Fujiyama A."/>
            <person name="Inagaki F."/>
            <person name="Takami H."/>
        </authorList>
    </citation>
    <scope>NUCLEOTIDE SEQUENCE</scope>
    <source>
        <strain evidence="2">Expedition CK06-06</strain>
    </source>
</reference>
<organism evidence="2">
    <name type="scientific">marine sediment metagenome</name>
    <dbReference type="NCBI Taxonomy" id="412755"/>
    <lineage>
        <taxon>unclassified sequences</taxon>
        <taxon>metagenomes</taxon>
        <taxon>ecological metagenomes</taxon>
    </lineage>
</organism>
<dbReference type="HAMAP" id="MF_01477">
    <property type="entry name" value="Iojap_RsfS"/>
    <property type="match status" value="1"/>
</dbReference>
<dbReference type="SUPFAM" id="SSF81301">
    <property type="entry name" value="Nucleotidyltransferase"/>
    <property type="match status" value="1"/>
</dbReference>
<comment type="similarity">
    <text evidence="1">Belongs to the Iojap/RsfS family.</text>
</comment>
<dbReference type="GO" id="GO:0017148">
    <property type="term" value="P:negative regulation of translation"/>
    <property type="evidence" value="ECO:0007669"/>
    <property type="project" value="TreeGrafter"/>
</dbReference>
<comment type="caution">
    <text evidence="2">The sequence shown here is derived from an EMBL/GenBank/DDBJ whole genome shotgun (WGS) entry which is preliminary data.</text>
</comment>
<dbReference type="NCBIfam" id="TIGR00090">
    <property type="entry name" value="rsfS_iojap_ybeB"/>
    <property type="match status" value="1"/>
</dbReference>
<evidence type="ECO:0000256" key="1">
    <source>
        <dbReference type="ARBA" id="ARBA00010574"/>
    </source>
</evidence>
<protein>
    <recommendedName>
        <fullName evidence="3">Ribosomal silencing factor RsfS</fullName>
    </recommendedName>
</protein>